<keyword evidence="4" id="KW-0106">Calcium</keyword>
<dbReference type="InterPro" id="IPR024607">
    <property type="entry name" value="Sulfatase_CS"/>
</dbReference>
<dbReference type="EMBL" id="SJPX01000004">
    <property type="protein sequence ID" value="TWU49783.1"/>
    <property type="molecule type" value="Genomic_DNA"/>
</dbReference>
<protein>
    <submittedName>
        <fullName evidence="6">Arylsulfatase</fullName>
        <ecNumber evidence="6">3.1.6.1</ecNumber>
    </submittedName>
</protein>
<evidence type="ECO:0000259" key="5">
    <source>
        <dbReference type="Pfam" id="PF00884"/>
    </source>
</evidence>
<dbReference type="Proteomes" id="UP000317977">
    <property type="component" value="Unassembled WGS sequence"/>
</dbReference>
<sequence>MPRASVYNAAVRFSAFEEYAMSTFAKLGSVVLCLSVVMSMSAHAARPHIVLVMADDQGWGETGYNEHPILKTPNLDAMSENGLRFDRYYAGAPVCSPTRAAVLTGRTNDRTGVESHGYALRRQEMSLGKLMREAGYTTGHFGKWHLNGFQGPGVPILDTDDHSPGEFGFDRWLSVTNFFDRDPILSRRGKFEEFIGDSSEIVVDQALDFIGRQVRVDSPSFTVIWYGTPHSPFKAAPEDMEAFKDLDEQSMHHYGELIALDRSIGTLRTGLRDLGITDNTLLWYTSDNGGLPKIKPATTGGLRGNKGTVFEGGLRVPGIIEWPGVIKQPRVTSFPACAMDILPTLLEVTKVAHPAPDRPADGISLVPLLTNEIAQRETPIGFRFANATAWIDNDWKLLSENTKKGKFQLYDLSSDSKEAKDVAAENPDILRRMKKQWIQWNESVQASFDGADYPEGIVDPAEPQRRHWRDSPEYAPYLDRFRTRWEYSDWLKKSSK</sequence>
<evidence type="ECO:0000256" key="2">
    <source>
        <dbReference type="ARBA" id="ARBA00022723"/>
    </source>
</evidence>
<dbReference type="InterPro" id="IPR000917">
    <property type="entry name" value="Sulfatase_N"/>
</dbReference>
<reference evidence="6 7" key="1">
    <citation type="submission" date="2019-02" db="EMBL/GenBank/DDBJ databases">
        <title>Deep-cultivation of Planctomycetes and their phenomic and genomic characterization uncovers novel biology.</title>
        <authorList>
            <person name="Wiegand S."/>
            <person name="Jogler M."/>
            <person name="Boedeker C."/>
            <person name="Pinto D."/>
            <person name="Vollmers J."/>
            <person name="Rivas-Marin E."/>
            <person name="Kohn T."/>
            <person name="Peeters S.H."/>
            <person name="Heuer A."/>
            <person name="Rast P."/>
            <person name="Oberbeckmann S."/>
            <person name="Bunk B."/>
            <person name="Jeske O."/>
            <person name="Meyerdierks A."/>
            <person name="Storesund J.E."/>
            <person name="Kallscheuer N."/>
            <person name="Luecker S."/>
            <person name="Lage O.M."/>
            <person name="Pohl T."/>
            <person name="Merkel B.J."/>
            <person name="Hornburger P."/>
            <person name="Mueller R.-W."/>
            <person name="Bruemmer F."/>
            <person name="Labrenz M."/>
            <person name="Spormann A.M."/>
            <person name="Op Den Camp H."/>
            <person name="Overmann J."/>
            <person name="Amann R."/>
            <person name="Jetten M.S.M."/>
            <person name="Mascher T."/>
            <person name="Medema M.H."/>
            <person name="Devos D.P."/>
            <person name="Kaster A.-K."/>
            <person name="Ovreas L."/>
            <person name="Rohde M."/>
            <person name="Galperin M.Y."/>
            <person name="Jogler C."/>
        </authorList>
    </citation>
    <scope>NUCLEOTIDE SEQUENCE [LARGE SCALE GENOMIC DNA]</scope>
    <source>
        <strain evidence="6 7">Poly59</strain>
    </source>
</reference>
<evidence type="ECO:0000256" key="3">
    <source>
        <dbReference type="ARBA" id="ARBA00022801"/>
    </source>
</evidence>
<proteinExistence type="inferred from homology"/>
<dbReference type="SUPFAM" id="SSF53649">
    <property type="entry name" value="Alkaline phosphatase-like"/>
    <property type="match status" value="1"/>
</dbReference>
<evidence type="ECO:0000313" key="7">
    <source>
        <dbReference type="Proteomes" id="UP000317977"/>
    </source>
</evidence>
<evidence type="ECO:0000256" key="1">
    <source>
        <dbReference type="ARBA" id="ARBA00008779"/>
    </source>
</evidence>
<keyword evidence="7" id="KW-1185">Reference proteome</keyword>
<evidence type="ECO:0000256" key="4">
    <source>
        <dbReference type="ARBA" id="ARBA00022837"/>
    </source>
</evidence>
<dbReference type="PROSITE" id="PS00523">
    <property type="entry name" value="SULFATASE_1"/>
    <property type="match status" value="1"/>
</dbReference>
<gene>
    <name evidence="6" type="primary">atsA_73</name>
    <name evidence="6" type="ORF">Poly59_44080</name>
</gene>
<dbReference type="GO" id="GO:0004065">
    <property type="term" value="F:arylsulfatase activity"/>
    <property type="evidence" value="ECO:0007669"/>
    <property type="project" value="UniProtKB-EC"/>
</dbReference>
<dbReference type="InterPro" id="IPR050738">
    <property type="entry name" value="Sulfatase"/>
</dbReference>
<keyword evidence="2" id="KW-0479">Metal-binding</keyword>
<dbReference type="PANTHER" id="PTHR42693">
    <property type="entry name" value="ARYLSULFATASE FAMILY MEMBER"/>
    <property type="match status" value="1"/>
</dbReference>
<organism evidence="6 7">
    <name type="scientific">Rubripirellula reticaptiva</name>
    <dbReference type="NCBI Taxonomy" id="2528013"/>
    <lineage>
        <taxon>Bacteria</taxon>
        <taxon>Pseudomonadati</taxon>
        <taxon>Planctomycetota</taxon>
        <taxon>Planctomycetia</taxon>
        <taxon>Pirellulales</taxon>
        <taxon>Pirellulaceae</taxon>
        <taxon>Rubripirellula</taxon>
    </lineage>
</organism>
<comment type="caution">
    <text evidence="6">The sequence shown here is derived from an EMBL/GenBank/DDBJ whole genome shotgun (WGS) entry which is preliminary data.</text>
</comment>
<dbReference type="Gene3D" id="3.40.720.10">
    <property type="entry name" value="Alkaline Phosphatase, subunit A"/>
    <property type="match status" value="1"/>
</dbReference>
<dbReference type="InterPro" id="IPR017850">
    <property type="entry name" value="Alkaline_phosphatase_core_sf"/>
</dbReference>
<dbReference type="AlphaFoldDB" id="A0A5C6EJ58"/>
<evidence type="ECO:0000313" key="6">
    <source>
        <dbReference type="EMBL" id="TWU49783.1"/>
    </source>
</evidence>
<dbReference type="Pfam" id="PF00884">
    <property type="entry name" value="Sulfatase"/>
    <property type="match status" value="1"/>
</dbReference>
<keyword evidence="3 6" id="KW-0378">Hydrolase</keyword>
<dbReference type="GO" id="GO:0046872">
    <property type="term" value="F:metal ion binding"/>
    <property type="evidence" value="ECO:0007669"/>
    <property type="project" value="UniProtKB-KW"/>
</dbReference>
<dbReference type="PANTHER" id="PTHR42693:SF53">
    <property type="entry name" value="ENDO-4-O-SULFATASE"/>
    <property type="match status" value="1"/>
</dbReference>
<feature type="domain" description="Sulfatase N-terminal" evidence="5">
    <location>
        <begin position="47"/>
        <end position="350"/>
    </location>
</feature>
<accession>A0A5C6EJ58</accession>
<dbReference type="EC" id="3.1.6.1" evidence="6"/>
<comment type="similarity">
    <text evidence="1">Belongs to the sulfatase family.</text>
</comment>
<name>A0A5C6EJ58_9BACT</name>
<dbReference type="Gene3D" id="3.30.1120.10">
    <property type="match status" value="1"/>
</dbReference>